<dbReference type="FunFam" id="3.40.50.300:FF:000695">
    <property type="entry name" value="Flagellar biosynthesis regulator FlhF"/>
    <property type="match status" value="1"/>
</dbReference>
<accession>A0A3B1AGD8</accession>
<evidence type="ECO:0000256" key="9">
    <source>
        <dbReference type="ARBA" id="ARBA00023134"/>
    </source>
</evidence>
<proteinExistence type="inferred from homology"/>
<evidence type="ECO:0000259" key="15">
    <source>
        <dbReference type="SMART" id="SM00962"/>
    </source>
</evidence>
<keyword evidence="16" id="KW-0969">Cilium</keyword>
<feature type="domain" description="AAA+ ATPase" evidence="14">
    <location>
        <begin position="231"/>
        <end position="400"/>
    </location>
</feature>
<dbReference type="AlphaFoldDB" id="A0A3B1AGD8"/>
<dbReference type="GO" id="GO:0005047">
    <property type="term" value="F:signal recognition particle binding"/>
    <property type="evidence" value="ECO:0007669"/>
    <property type="project" value="TreeGrafter"/>
</dbReference>
<dbReference type="InterPro" id="IPR000897">
    <property type="entry name" value="SRP54_GTPase_dom"/>
</dbReference>
<keyword evidence="6" id="KW-0547">Nucleotide-binding</keyword>
<evidence type="ECO:0000256" key="7">
    <source>
        <dbReference type="ARBA" id="ARBA00022795"/>
    </source>
</evidence>
<dbReference type="GO" id="GO:0015031">
    <property type="term" value="P:protein transport"/>
    <property type="evidence" value="ECO:0007669"/>
    <property type="project" value="UniProtKB-KW"/>
</dbReference>
<keyword evidence="8" id="KW-0653">Protein transport</keyword>
<evidence type="ECO:0000256" key="12">
    <source>
        <dbReference type="ARBA" id="ARBA00025337"/>
    </source>
</evidence>
<keyword evidence="5" id="KW-1003">Cell membrane</keyword>
<evidence type="ECO:0000256" key="1">
    <source>
        <dbReference type="ARBA" id="ARBA00004413"/>
    </source>
</evidence>
<dbReference type="InterPro" id="IPR047040">
    <property type="entry name" value="FlhF__GTPase_dom"/>
</dbReference>
<evidence type="ECO:0000313" key="16">
    <source>
        <dbReference type="EMBL" id="VAW92974.1"/>
    </source>
</evidence>
<sequence length="450" mass="49997">MKIKRYQANDMRSAIRIVRNELGSDAVILSNQRVGDQTEVIAAIDYDESLLNDSLITKDVLLSTSSDKNRDKLNNDLKYTRNLQNNVELNESDFILPEKVEKDLITKIEAELVEKIEKGLTKKLKQDTNIVKPNVDVPAVPAMTDMKKQIKELRSLLITQLSGISADNEKNNNPLRATVLKKLIGFGLSHNLANKISDYTNTNKDFEYNWHHALALISHKIKVTKDDILSSGGTIALIGATGVGKTTSIAKLAAQFILRHGKDSVALISTDSYRIAAHEQLRTFSRILNVPMYVATDSKQLKTVLNVVRDKKLVLIDTAGLNKYGKNICSDFNEIHGKQAISTYIVHAVNSQRSVIDDVCNSFSNVNVKACILTKLDETTNFGGALSVCIEKNIPVAYFSDGQKIPDNLHEAFSHSLVSKNVALMQEFKRNVKKYKTPKVDNGIVSHAHG</sequence>
<dbReference type="Pfam" id="PF00448">
    <property type="entry name" value="SRP54"/>
    <property type="match status" value="1"/>
</dbReference>
<dbReference type="SUPFAM" id="SSF52540">
    <property type="entry name" value="P-loop containing nucleoside triphosphate hydrolases"/>
    <property type="match status" value="1"/>
</dbReference>
<gene>
    <name evidence="16" type="ORF">MNBD_GAMMA22-559</name>
</gene>
<dbReference type="GO" id="GO:0003924">
    <property type="term" value="F:GTPase activity"/>
    <property type="evidence" value="ECO:0007669"/>
    <property type="project" value="InterPro"/>
</dbReference>
<dbReference type="GO" id="GO:0005525">
    <property type="term" value="F:GTP binding"/>
    <property type="evidence" value="ECO:0007669"/>
    <property type="project" value="UniProtKB-KW"/>
</dbReference>
<protein>
    <recommendedName>
        <fullName evidence="3">Flagellar biosynthesis protein FlhF</fullName>
    </recommendedName>
    <alternativeName>
        <fullName evidence="13">Flagella-associated GTP-binding protein</fullName>
    </alternativeName>
</protein>
<keyword evidence="16" id="KW-0282">Flagellum</keyword>
<dbReference type="PANTHER" id="PTHR43134:SF3">
    <property type="entry name" value="FLAGELLAR BIOSYNTHESIS PROTEIN FLHF"/>
    <property type="match status" value="1"/>
</dbReference>
<dbReference type="PANTHER" id="PTHR43134">
    <property type="entry name" value="SIGNAL RECOGNITION PARTICLE RECEPTOR SUBUNIT ALPHA"/>
    <property type="match status" value="1"/>
</dbReference>
<dbReference type="SMART" id="SM00382">
    <property type="entry name" value="AAA"/>
    <property type="match status" value="1"/>
</dbReference>
<feature type="domain" description="SRP54-type proteins GTP-binding" evidence="15">
    <location>
        <begin position="232"/>
        <end position="423"/>
    </location>
</feature>
<dbReference type="SMART" id="SM00962">
    <property type="entry name" value="SRP54"/>
    <property type="match status" value="1"/>
</dbReference>
<dbReference type="EMBL" id="UOFS01000013">
    <property type="protein sequence ID" value="VAW92974.1"/>
    <property type="molecule type" value="Genomic_DNA"/>
</dbReference>
<evidence type="ECO:0000256" key="5">
    <source>
        <dbReference type="ARBA" id="ARBA00022475"/>
    </source>
</evidence>
<dbReference type="Gene3D" id="3.40.50.300">
    <property type="entry name" value="P-loop containing nucleotide triphosphate hydrolases"/>
    <property type="match status" value="1"/>
</dbReference>
<organism evidence="16">
    <name type="scientific">hydrothermal vent metagenome</name>
    <dbReference type="NCBI Taxonomy" id="652676"/>
    <lineage>
        <taxon>unclassified sequences</taxon>
        <taxon>metagenomes</taxon>
        <taxon>ecological metagenomes</taxon>
    </lineage>
</organism>
<keyword evidence="16" id="KW-0966">Cell projection</keyword>
<keyword evidence="4" id="KW-0813">Transport</keyword>
<keyword evidence="11" id="KW-1006">Bacterial flagellum protein export</keyword>
<comment type="function">
    <text evidence="12">Necessary for flagellar biosynthesis. May be involved in translocation of the flagellum.</text>
</comment>
<evidence type="ECO:0000256" key="11">
    <source>
        <dbReference type="ARBA" id="ARBA00023225"/>
    </source>
</evidence>
<evidence type="ECO:0000256" key="3">
    <source>
        <dbReference type="ARBA" id="ARBA00014919"/>
    </source>
</evidence>
<evidence type="ECO:0000256" key="10">
    <source>
        <dbReference type="ARBA" id="ARBA00023136"/>
    </source>
</evidence>
<dbReference type="InterPro" id="IPR003593">
    <property type="entry name" value="AAA+_ATPase"/>
</dbReference>
<dbReference type="GO" id="GO:0044781">
    <property type="term" value="P:bacterial-type flagellum organization"/>
    <property type="evidence" value="ECO:0007669"/>
    <property type="project" value="UniProtKB-KW"/>
</dbReference>
<evidence type="ECO:0000259" key="14">
    <source>
        <dbReference type="SMART" id="SM00382"/>
    </source>
</evidence>
<keyword evidence="10" id="KW-0472">Membrane</keyword>
<evidence type="ECO:0000256" key="4">
    <source>
        <dbReference type="ARBA" id="ARBA00022448"/>
    </source>
</evidence>
<evidence type="ECO:0000256" key="2">
    <source>
        <dbReference type="ARBA" id="ARBA00008531"/>
    </source>
</evidence>
<comment type="similarity">
    <text evidence="2">Belongs to the GTP-binding SRP family.</text>
</comment>
<dbReference type="InterPro" id="IPR020006">
    <property type="entry name" value="FlhF"/>
</dbReference>
<dbReference type="InterPro" id="IPR027417">
    <property type="entry name" value="P-loop_NTPase"/>
</dbReference>
<keyword evidence="7" id="KW-1005">Bacterial flagellum biogenesis</keyword>
<keyword evidence="9" id="KW-0342">GTP-binding</keyword>
<dbReference type="NCBIfam" id="TIGR03499">
    <property type="entry name" value="FlhF"/>
    <property type="match status" value="1"/>
</dbReference>
<name>A0A3B1AGD8_9ZZZZ</name>
<evidence type="ECO:0000256" key="13">
    <source>
        <dbReference type="ARBA" id="ARBA00030866"/>
    </source>
</evidence>
<comment type="subcellular location">
    <subcellularLocation>
        <location evidence="1">Cell membrane</location>
        <topology evidence="1">Peripheral membrane protein</topology>
        <orientation evidence="1">Cytoplasmic side</orientation>
    </subcellularLocation>
</comment>
<dbReference type="GO" id="GO:0005886">
    <property type="term" value="C:plasma membrane"/>
    <property type="evidence" value="ECO:0007669"/>
    <property type="project" value="UniProtKB-SubCell"/>
</dbReference>
<dbReference type="CDD" id="cd17873">
    <property type="entry name" value="FlhF"/>
    <property type="match status" value="1"/>
</dbReference>
<dbReference type="GO" id="GO:0006614">
    <property type="term" value="P:SRP-dependent cotranslational protein targeting to membrane"/>
    <property type="evidence" value="ECO:0007669"/>
    <property type="project" value="InterPro"/>
</dbReference>
<evidence type="ECO:0000256" key="6">
    <source>
        <dbReference type="ARBA" id="ARBA00022741"/>
    </source>
</evidence>
<reference evidence="16" key="1">
    <citation type="submission" date="2018-06" db="EMBL/GenBank/DDBJ databases">
        <authorList>
            <person name="Zhirakovskaya E."/>
        </authorList>
    </citation>
    <scope>NUCLEOTIDE SEQUENCE</scope>
</reference>
<evidence type="ECO:0000256" key="8">
    <source>
        <dbReference type="ARBA" id="ARBA00022927"/>
    </source>
</evidence>